<dbReference type="Pfam" id="PF01330">
    <property type="entry name" value="RuvA_N"/>
    <property type="match status" value="1"/>
</dbReference>
<dbReference type="InterPro" id="IPR003583">
    <property type="entry name" value="Hlx-hairpin-Hlx_DNA-bd_motif"/>
</dbReference>
<dbReference type="InterPro" id="IPR010994">
    <property type="entry name" value="RuvA_2-like"/>
</dbReference>
<evidence type="ECO:0000256" key="2">
    <source>
        <dbReference type="ARBA" id="ARBA00022763"/>
    </source>
</evidence>
<evidence type="ECO:0000256" key="3">
    <source>
        <dbReference type="ARBA" id="ARBA00023125"/>
    </source>
</evidence>
<sequence length="201" mass="21065">MIASIRGEVLAIVDNAVIIDVGGVGISTLVVERTLQTLSIGSKATLHTSLMVREDSLTLFGFEDTQERDLFVLLQTVTGIGPRVAQSILNTLTVSDLRNAIGNESAAALEKVSGLGKKGAARIILELKDKVSGVNQRSVTGDTAWQSSISAALSGLGFTGREIDQAIASVSVTALDQPLEEKLRVALLNLQSPQSRGGARG</sequence>
<proteinExistence type="inferred from homology"/>
<dbReference type="Gene3D" id="1.10.8.10">
    <property type="entry name" value="DNA helicase RuvA subunit, C-terminal domain"/>
    <property type="match status" value="1"/>
</dbReference>
<accession>A0A6J7U5J3</accession>
<evidence type="ECO:0000259" key="5">
    <source>
        <dbReference type="SMART" id="SM00278"/>
    </source>
</evidence>
<name>A0A6J7U5J3_9ZZZZ</name>
<keyword evidence="4" id="KW-0234">DNA repair</keyword>
<dbReference type="EMBL" id="CAFBQS010000047">
    <property type="protein sequence ID" value="CAB5061579.1"/>
    <property type="molecule type" value="Genomic_DNA"/>
</dbReference>
<feature type="domain" description="Helix-hairpin-helix DNA-binding motif class 1" evidence="5">
    <location>
        <begin position="72"/>
        <end position="91"/>
    </location>
</feature>
<evidence type="ECO:0000256" key="4">
    <source>
        <dbReference type="ARBA" id="ARBA00023204"/>
    </source>
</evidence>
<dbReference type="InterPro" id="IPR000085">
    <property type="entry name" value="RuvA"/>
</dbReference>
<reference evidence="6" key="1">
    <citation type="submission" date="2020-05" db="EMBL/GenBank/DDBJ databases">
        <authorList>
            <person name="Chiriac C."/>
            <person name="Salcher M."/>
            <person name="Ghai R."/>
            <person name="Kavagutti S V."/>
        </authorList>
    </citation>
    <scope>NUCLEOTIDE SEQUENCE</scope>
</reference>
<protein>
    <submittedName>
        <fullName evidence="6">Unannotated protein</fullName>
    </submittedName>
</protein>
<dbReference type="AlphaFoldDB" id="A0A6J7U5J3"/>
<feature type="domain" description="Helix-hairpin-helix DNA-binding motif class 1" evidence="5">
    <location>
        <begin position="107"/>
        <end position="126"/>
    </location>
</feature>
<keyword evidence="3" id="KW-0238">DNA-binding</keyword>
<dbReference type="SMART" id="SM00278">
    <property type="entry name" value="HhH1"/>
    <property type="match status" value="2"/>
</dbReference>
<dbReference type="InterPro" id="IPR011114">
    <property type="entry name" value="RuvA_C"/>
</dbReference>
<dbReference type="Gene3D" id="1.10.150.20">
    <property type="entry name" value="5' to 3' exonuclease, C-terminal subdomain"/>
    <property type="match status" value="1"/>
</dbReference>
<dbReference type="GO" id="GO:0003677">
    <property type="term" value="F:DNA binding"/>
    <property type="evidence" value="ECO:0007669"/>
    <property type="project" value="UniProtKB-KW"/>
</dbReference>
<organism evidence="6">
    <name type="scientific">freshwater metagenome</name>
    <dbReference type="NCBI Taxonomy" id="449393"/>
    <lineage>
        <taxon>unclassified sequences</taxon>
        <taxon>metagenomes</taxon>
        <taxon>ecological metagenomes</taxon>
    </lineage>
</organism>
<dbReference type="Pfam" id="PF14520">
    <property type="entry name" value="HHH_5"/>
    <property type="match status" value="1"/>
</dbReference>
<dbReference type="InterPro" id="IPR012340">
    <property type="entry name" value="NA-bd_OB-fold"/>
</dbReference>
<gene>
    <name evidence="6" type="ORF">UFOPK4366_00377</name>
</gene>
<evidence type="ECO:0000313" key="6">
    <source>
        <dbReference type="EMBL" id="CAB5061579.1"/>
    </source>
</evidence>
<keyword evidence="1" id="KW-0963">Cytoplasm</keyword>
<dbReference type="GO" id="GO:0009378">
    <property type="term" value="F:four-way junction helicase activity"/>
    <property type="evidence" value="ECO:0007669"/>
    <property type="project" value="InterPro"/>
</dbReference>
<dbReference type="CDD" id="cd14332">
    <property type="entry name" value="UBA_RuvA_C"/>
    <property type="match status" value="1"/>
</dbReference>
<evidence type="ECO:0000256" key="1">
    <source>
        <dbReference type="ARBA" id="ARBA00022490"/>
    </source>
</evidence>
<dbReference type="SUPFAM" id="SSF50249">
    <property type="entry name" value="Nucleic acid-binding proteins"/>
    <property type="match status" value="1"/>
</dbReference>
<dbReference type="SUPFAM" id="SSF47781">
    <property type="entry name" value="RuvA domain 2-like"/>
    <property type="match status" value="1"/>
</dbReference>
<dbReference type="GO" id="GO:0006310">
    <property type="term" value="P:DNA recombination"/>
    <property type="evidence" value="ECO:0007669"/>
    <property type="project" value="InterPro"/>
</dbReference>
<dbReference type="GO" id="GO:0009379">
    <property type="term" value="C:Holliday junction helicase complex"/>
    <property type="evidence" value="ECO:0007669"/>
    <property type="project" value="InterPro"/>
</dbReference>
<keyword evidence="2" id="KW-0227">DNA damage</keyword>
<dbReference type="NCBIfam" id="TIGR00084">
    <property type="entry name" value="ruvA"/>
    <property type="match status" value="1"/>
</dbReference>
<dbReference type="HAMAP" id="MF_00031">
    <property type="entry name" value="DNA_HJ_migration_RuvA"/>
    <property type="match status" value="1"/>
</dbReference>
<dbReference type="InterPro" id="IPR013849">
    <property type="entry name" value="DNA_helicase_Holl-junc_RuvA_I"/>
</dbReference>
<dbReference type="GO" id="GO:0006281">
    <property type="term" value="P:DNA repair"/>
    <property type="evidence" value="ECO:0007669"/>
    <property type="project" value="UniProtKB-KW"/>
</dbReference>
<dbReference type="Gene3D" id="2.40.50.140">
    <property type="entry name" value="Nucleic acid-binding proteins"/>
    <property type="match status" value="1"/>
</dbReference>
<dbReference type="GO" id="GO:0005524">
    <property type="term" value="F:ATP binding"/>
    <property type="evidence" value="ECO:0007669"/>
    <property type="project" value="InterPro"/>
</dbReference>